<dbReference type="PANTHER" id="PTHR39441">
    <property type="entry name" value="DUF2252 DOMAIN-CONTAINING PROTEIN"/>
    <property type="match status" value="1"/>
</dbReference>
<evidence type="ECO:0000313" key="3">
    <source>
        <dbReference type="Proteomes" id="UP000051645"/>
    </source>
</evidence>
<evidence type="ECO:0000313" key="4">
    <source>
        <dbReference type="Proteomes" id="UP000051751"/>
    </source>
</evidence>
<dbReference type="PANTHER" id="PTHR39441:SF1">
    <property type="entry name" value="DUF2252 DOMAIN-CONTAINING PROTEIN"/>
    <property type="match status" value="1"/>
</dbReference>
<gene>
    <name evidence="1" type="ORF">IV38_GL001113</name>
    <name evidence="2" type="ORF">IV40_GL000740</name>
</gene>
<dbReference type="AlphaFoldDB" id="A0A0R2G7Q3"/>
<dbReference type="EMBL" id="JQAT01000002">
    <property type="protein sequence ID" value="KRN28905.1"/>
    <property type="molecule type" value="Genomic_DNA"/>
</dbReference>
<dbReference type="PATRIC" id="fig|81857.3.peg.1119"/>
<comment type="caution">
    <text evidence="2">The sequence shown here is derived from an EMBL/GenBank/DDBJ whole genome shotgun (WGS) entry which is preliminary data.</text>
</comment>
<accession>A0A0R2G7Q3</accession>
<organism evidence="2 3">
    <name type="scientific">Lactobacillus selangorensis</name>
    <dbReference type="NCBI Taxonomy" id="81857"/>
    <lineage>
        <taxon>Bacteria</taxon>
        <taxon>Bacillati</taxon>
        <taxon>Bacillota</taxon>
        <taxon>Bacilli</taxon>
        <taxon>Lactobacillales</taxon>
        <taxon>Lactobacillaceae</taxon>
        <taxon>Lactobacillus</taxon>
    </lineage>
</organism>
<name>A0A0R2G7Q3_9LACO</name>
<dbReference type="RefSeq" id="WP_057768943.1">
    <property type="nucleotide sequence ID" value="NZ_JQAT01000002.1"/>
</dbReference>
<keyword evidence="3" id="KW-1185">Reference proteome</keyword>
<dbReference type="Pfam" id="PF10009">
    <property type="entry name" value="DUF2252"/>
    <property type="match status" value="1"/>
</dbReference>
<dbReference type="Proteomes" id="UP000051645">
    <property type="component" value="Unassembled WGS sequence"/>
</dbReference>
<protein>
    <recommendedName>
        <fullName evidence="5">DUF2252 domain-containing protein</fullName>
    </recommendedName>
</protein>
<proteinExistence type="predicted"/>
<dbReference type="InterPro" id="IPR018721">
    <property type="entry name" value="DUF2252"/>
</dbReference>
<evidence type="ECO:0000313" key="1">
    <source>
        <dbReference type="EMBL" id="KRN28905.1"/>
    </source>
</evidence>
<dbReference type="Proteomes" id="UP000051751">
    <property type="component" value="Unassembled WGS sequence"/>
</dbReference>
<evidence type="ECO:0008006" key="5">
    <source>
        <dbReference type="Google" id="ProtNLM"/>
    </source>
</evidence>
<evidence type="ECO:0000313" key="2">
    <source>
        <dbReference type="EMBL" id="KRN32685.1"/>
    </source>
</evidence>
<sequence length="449" mass="50756">MVKTNQPVTKLIAAGKQKRGQVSFAELGTFHPTKRNAMQMIQTTEKKLIPELVPIRNERMSKSAFAFYRGSLELMDYDLNQQPATGIQVVICGDAHISNFGFFASPERQLLFDLNDFDESDIGNWEWDLKRLVVSVILSSDHLKLAPHKLQKLLLKTVASYRLGLKKEFDESVLQRYYPANDVTDVVRSLPKKKNDPDLINDIVAKAQKRTSEQVVQKLTTVDTNGNRRFIDKPPISEHVSNQTYQSLTTHFNAYKQTVHADVALLLSQYSVTDAIRHTVGVGSVGTDSFLILLTGLDGSHLVLQVKEAVVPKLAEYSDENSPAMQLKDISQGERIVDCQRILQSVSDPLLGYYTANDKDYYVRQYRDMKESVNPEELDEQQFKTYAKVCAWILSVAHAQSPTAAMIRGYVGHAAKFDEAIVNWSLAYAKQVEKDYQNFLNTQKISTNK</sequence>
<dbReference type="EMBL" id="JQAZ01000002">
    <property type="protein sequence ID" value="KRN32685.1"/>
    <property type="molecule type" value="Genomic_DNA"/>
</dbReference>
<reference evidence="3 4" key="1">
    <citation type="journal article" date="2015" name="Genome Announc.">
        <title>Expanding the biotechnology potential of lactobacilli through comparative genomics of 213 strains and associated genera.</title>
        <authorList>
            <person name="Sun Z."/>
            <person name="Harris H.M."/>
            <person name="McCann A."/>
            <person name="Guo C."/>
            <person name="Argimon S."/>
            <person name="Zhang W."/>
            <person name="Yang X."/>
            <person name="Jeffery I.B."/>
            <person name="Cooney J.C."/>
            <person name="Kagawa T.F."/>
            <person name="Liu W."/>
            <person name="Song Y."/>
            <person name="Salvetti E."/>
            <person name="Wrobel A."/>
            <person name="Rasinkangas P."/>
            <person name="Parkhill J."/>
            <person name="Rea M.C."/>
            <person name="O'Sullivan O."/>
            <person name="Ritari J."/>
            <person name="Douillard F.P."/>
            <person name="Paul Ross R."/>
            <person name="Yang R."/>
            <person name="Briner A.E."/>
            <person name="Felis G.E."/>
            <person name="de Vos W.M."/>
            <person name="Barrangou R."/>
            <person name="Klaenhammer T.R."/>
            <person name="Caufield P.W."/>
            <person name="Cui Y."/>
            <person name="Zhang H."/>
            <person name="O'Toole P.W."/>
        </authorList>
    </citation>
    <scope>NUCLEOTIDE SEQUENCE [LARGE SCALE GENOMIC DNA]</scope>
    <source>
        <strain evidence="1 4">ATCC BAA-66</strain>
        <strain evidence="2 3">DSM 13344</strain>
    </source>
</reference>